<dbReference type="EnsemblPlants" id="OB02G40730.1">
    <property type="protein sequence ID" value="OB02G40730.1"/>
    <property type="gene ID" value="OB02G40730"/>
</dbReference>
<evidence type="ECO:0000313" key="1">
    <source>
        <dbReference type="EnsemblPlants" id="OB02G40730.1"/>
    </source>
</evidence>
<protein>
    <submittedName>
        <fullName evidence="1">Uncharacterized protein</fullName>
    </submittedName>
</protein>
<keyword evidence="2" id="KW-1185">Reference proteome</keyword>
<dbReference type="AlphaFoldDB" id="J3LHF6"/>
<name>J3LHF6_ORYBR</name>
<accession>J3LHF6</accession>
<organism evidence="1">
    <name type="scientific">Oryza brachyantha</name>
    <name type="common">malo sina</name>
    <dbReference type="NCBI Taxonomy" id="4533"/>
    <lineage>
        <taxon>Eukaryota</taxon>
        <taxon>Viridiplantae</taxon>
        <taxon>Streptophyta</taxon>
        <taxon>Embryophyta</taxon>
        <taxon>Tracheophyta</taxon>
        <taxon>Spermatophyta</taxon>
        <taxon>Magnoliopsida</taxon>
        <taxon>Liliopsida</taxon>
        <taxon>Poales</taxon>
        <taxon>Poaceae</taxon>
        <taxon>BOP clade</taxon>
        <taxon>Oryzoideae</taxon>
        <taxon>Oryzeae</taxon>
        <taxon>Oryzinae</taxon>
        <taxon>Oryza</taxon>
    </lineage>
</organism>
<dbReference type="Proteomes" id="UP000006038">
    <property type="component" value="Unassembled WGS sequence"/>
</dbReference>
<reference evidence="1" key="1">
    <citation type="submission" date="2013-04" db="UniProtKB">
        <authorList>
            <consortium name="EnsemblPlants"/>
        </authorList>
    </citation>
    <scope>IDENTIFICATION</scope>
</reference>
<sequence>MVNSLEAYSSQDLSVARFTFSISWSANVCSSNSLSLYIRRSRSSSFLPKLCDTLSLDGVALLDIRDKPLEWFRTSGDTSECDILEVFGVFSAGATARSSPSSLVFSVSSQCVTDLLSISLSALPAAPTIKGERGAGSGKIPVNDQLCRLHNGVRDAHGAFSCSI</sequence>
<dbReference type="Gramene" id="OB02G40730.1">
    <property type="protein sequence ID" value="OB02G40730.1"/>
    <property type="gene ID" value="OB02G40730"/>
</dbReference>
<dbReference type="HOGENOM" id="CLU_137601_0_0_1"/>
<evidence type="ECO:0000313" key="2">
    <source>
        <dbReference type="Proteomes" id="UP000006038"/>
    </source>
</evidence>
<proteinExistence type="predicted"/>